<dbReference type="AlphaFoldDB" id="A0A0A9F3A3"/>
<reference evidence="1" key="1">
    <citation type="submission" date="2014-09" db="EMBL/GenBank/DDBJ databases">
        <authorList>
            <person name="Magalhaes I.L.F."/>
            <person name="Oliveira U."/>
            <person name="Santos F.R."/>
            <person name="Vidigal T.H.D.A."/>
            <person name="Brescovit A.D."/>
            <person name="Santos A.J."/>
        </authorList>
    </citation>
    <scope>NUCLEOTIDE SEQUENCE</scope>
    <source>
        <tissue evidence="1">Shoot tissue taken approximately 20 cm above the soil surface</tissue>
    </source>
</reference>
<evidence type="ECO:0000313" key="1">
    <source>
        <dbReference type="EMBL" id="JAE06827.1"/>
    </source>
</evidence>
<protein>
    <submittedName>
        <fullName evidence="1">Uncharacterized protein</fullName>
    </submittedName>
</protein>
<name>A0A0A9F3A3_ARUDO</name>
<dbReference type="EMBL" id="GBRH01191069">
    <property type="protein sequence ID" value="JAE06827.1"/>
    <property type="molecule type" value="Transcribed_RNA"/>
</dbReference>
<organism evidence="1">
    <name type="scientific">Arundo donax</name>
    <name type="common">Giant reed</name>
    <name type="synonym">Donax arundinaceus</name>
    <dbReference type="NCBI Taxonomy" id="35708"/>
    <lineage>
        <taxon>Eukaryota</taxon>
        <taxon>Viridiplantae</taxon>
        <taxon>Streptophyta</taxon>
        <taxon>Embryophyta</taxon>
        <taxon>Tracheophyta</taxon>
        <taxon>Spermatophyta</taxon>
        <taxon>Magnoliopsida</taxon>
        <taxon>Liliopsida</taxon>
        <taxon>Poales</taxon>
        <taxon>Poaceae</taxon>
        <taxon>PACMAD clade</taxon>
        <taxon>Arundinoideae</taxon>
        <taxon>Arundineae</taxon>
        <taxon>Arundo</taxon>
    </lineage>
</organism>
<proteinExistence type="predicted"/>
<sequence length="33" mass="3946">MVLMYLFEVSCFVYFHPISMCRLTGILIVQYID</sequence>
<reference evidence="1" key="2">
    <citation type="journal article" date="2015" name="Data Brief">
        <title>Shoot transcriptome of the giant reed, Arundo donax.</title>
        <authorList>
            <person name="Barrero R.A."/>
            <person name="Guerrero F.D."/>
            <person name="Moolhuijzen P."/>
            <person name="Goolsby J.A."/>
            <person name="Tidwell J."/>
            <person name="Bellgard S.E."/>
            <person name="Bellgard M.I."/>
        </authorList>
    </citation>
    <scope>NUCLEOTIDE SEQUENCE</scope>
    <source>
        <tissue evidence="1">Shoot tissue taken approximately 20 cm above the soil surface</tissue>
    </source>
</reference>
<accession>A0A0A9F3A3</accession>